<keyword evidence="5" id="KW-0410">Iron transport</keyword>
<comment type="subcellular location">
    <subcellularLocation>
        <location evidence="1 14">Cell outer membrane</location>
        <topology evidence="1 14">Multi-pass membrane protein</topology>
    </subcellularLocation>
</comment>
<dbReference type="GO" id="GO:0015344">
    <property type="term" value="F:siderophore uptake transmembrane transporter activity"/>
    <property type="evidence" value="ECO:0007669"/>
    <property type="project" value="TreeGrafter"/>
</dbReference>
<dbReference type="Pfam" id="PF07715">
    <property type="entry name" value="Plug"/>
    <property type="match status" value="1"/>
</dbReference>
<keyword evidence="12 17" id="KW-0675">Receptor</keyword>
<dbReference type="InterPro" id="IPR039426">
    <property type="entry name" value="TonB-dep_rcpt-like"/>
</dbReference>
<evidence type="ECO:0000256" key="6">
    <source>
        <dbReference type="ARBA" id="ARBA00022692"/>
    </source>
</evidence>
<feature type="domain" description="Secretin/TonB short N-terminal" evidence="16">
    <location>
        <begin position="66"/>
        <end position="117"/>
    </location>
</feature>
<dbReference type="PANTHER" id="PTHR32552">
    <property type="entry name" value="FERRICHROME IRON RECEPTOR-RELATED"/>
    <property type="match status" value="1"/>
</dbReference>
<evidence type="ECO:0000256" key="13">
    <source>
        <dbReference type="ARBA" id="ARBA00023237"/>
    </source>
</evidence>
<dbReference type="Gene3D" id="2.40.170.20">
    <property type="entry name" value="TonB-dependent receptor, beta-barrel domain"/>
    <property type="match status" value="1"/>
</dbReference>
<dbReference type="NCBIfam" id="TIGR01783">
    <property type="entry name" value="TonB-siderophor"/>
    <property type="match status" value="1"/>
</dbReference>
<evidence type="ECO:0000256" key="14">
    <source>
        <dbReference type="PROSITE-ProRule" id="PRU01360"/>
    </source>
</evidence>
<sequence>MKRTPHTRNPLAAAILGATLTLPLGLVPPLPGSAGQAHAEERARTYAIPAGPLGAVLGRFANEAGLVLSFDAALTNGKRSGGLQGRYSVEQGFAQLLAGSGLQLVAGSGGNFSLSPAVQAVSTLELSSVTISGKAPGSTTEGTGSYTTWSASSATRLNLSPQETPQSVTVLTRQRMDDQRLDNMIDALNATAGVIVQNSNIGADSPDFMARGSRINNFQVDGVPTSSLLSNDLHSTAIYDRVEVVRGATGMMSGLGTPSATVNLIRKRPTHEPQGGLTAEAGSWDRYGSGMDISGPLNESGNVRGRLVADYKHQHAWVDRYEQDHFVLYGISEFDLSDSSLLTLGFSNLTRDSNSQFRATPLFFSNGQRIDFSASDYKWPKWLHYDQELNNAFVSLEQQFDSGWSGKVELNYTQNEYDAIVTNVRGSIDQATGTGATLWPSLWISNAEQIGLDAYATGSYSLFGREHELITGVTLSDLWAKGPQYGLSPSYNRNIPNFYQVDGMPKPEFIDYGNSVRNEYQYSAYLSSRLQLTDSTNLLLGSRVIDWKRIMEYPSADDVRSRESGIFIPYVGIVQALDDTWSLYASYTKIFQPQEDYIIENNGTPLEPEEGTSYEAGIKASFKDGRLTSSLSVFKNEQENLAIWNNDTFLYDVADSATTKGVELEFNGELAEGWQFTSGYSYSITSDKDNDRILTRLPRHNLKTFTTYRLLGALDKLTVGGGVNWQSRIGEDLYWQGSYMLVNLMARYEITGNLSGSVNLNNLFDKEYFSSVSSNYGFYGAPRNFMFSLKYRY</sequence>
<keyword evidence="9" id="KW-0406">Ion transport</keyword>
<keyword evidence="13 14" id="KW-0998">Cell outer membrane</keyword>
<evidence type="ECO:0000259" key="16">
    <source>
        <dbReference type="SMART" id="SM00965"/>
    </source>
</evidence>
<evidence type="ECO:0000256" key="5">
    <source>
        <dbReference type="ARBA" id="ARBA00022496"/>
    </source>
</evidence>
<evidence type="ECO:0000256" key="4">
    <source>
        <dbReference type="ARBA" id="ARBA00022452"/>
    </source>
</evidence>
<accession>A0A4Q9R911</accession>
<keyword evidence="4 14" id="KW-1134">Transmembrane beta strand</keyword>
<evidence type="ECO:0000256" key="10">
    <source>
        <dbReference type="ARBA" id="ARBA00023077"/>
    </source>
</evidence>
<evidence type="ECO:0000256" key="15">
    <source>
        <dbReference type="RuleBase" id="RU003357"/>
    </source>
</evidence>
<protein>
    <submittedName>
        <fullName evidence="17">TonB-dependent siderophore receptor</fullName>
    </submittedName>
</protein>
<evidence type="ECO:0000313" key="17">
    <source>
        <dbReference type="EMBL" id="TBU96580.1"/>
    </source>
</evidence>
<proteinExistence type="inferred from homology"/>
<gene>
    <name evidence="17" type="ORF">DNJ96_10580</name>
</gene>
<dbReference type="GO" id="GO:0009279">
    <property type="term" value="C:cell outer membrane"/>
    <property type="evidence" value="ECO:0007669"/>
    <property type="project" value="UniProtKB-SubCell"/>
</dbReference>
<dbReference type="InterPro" id="IPR037066">
    <property type="entry name" value="Plug_dom_sf"/>
</dbReference>
<evidence type="ECO:0000256" key="2">
    <source>
        <dbReference type="ARBA" id="ARBA00009810"/>
    </source>
</evidence>
<keyword evidence="6 14" id="KW-0812">Transmembrane</keyword>
<evidence type="ECO:0000256" key="1">
    <source>
        <dbReference type="ARBA" id="ARBA00004571"/>
    </source>
</evidence>
<dbReference type="InterPro" id="IPR010105">
    <property type="entry name" value="TonB_sidphr_rcpt"/>
</dbReference>
<keyword evidence="18" id="KW-1185">Reference proteome</keyword>
<evidence type="ECO:0000256" key="7">
    <source>
        <dbReference type="ARBA" id="ARBA00022729"/>
    </source>
</evidence>
<dbReference type="GO" id="GO:0038023">
    <property type="term" value="F:signaling receptor activity"/>
    <property type="evidence" value="ECO:0007669"/>
    <property type="project" value="InterPro"/>
</dbReference>
<dbReference type="RefSeq" id="WP_131184575.1">
    <property type="nucleotide sequence ID" value="NZ_QJUO01000015.1"/>
</dbReference>
<dbReference type="CDD" id="cd01347">
    <property type="entry name" value="ligand_gated_channel"/>
    <property type="match status" value="1"/>
</dbReference>
<reference evidence="17 18" key="1">
    <citation type="submission" date="2018-06" db="EMBL/GenBank/DDBJ databases">
        <title>Three novel Pseudomonas species isolated from symptomatic oak.</title>
        <authorList>
            <person name="Bueno-Gonzalez V."/>
            <person name="Brady C."/>
        </authorList>
    </citation>
    <scope>NUCLEOTIDE SEQUENCE [LARGE SCALE GENOMIC DNA]</scope>
    <source>
        <strain evidence="17 18">P17C</strain>
    </source>
</reference>
<dbReference type="PANTHER" id="PTHR32552:SF74">
    <property type="entry name" value="HYDROXAMATE SIDEROPHORE RECEPTOR FHUE"/>
    <property type="match status" value="1"/>
</dbReference>
<name>A0A4Q9R911_9GAMM</name>
<dbReference type="InterPro" id="IPR011662">
    <property type="entry name" value="Secretin/TonB_short_N"/>
</dbReference>
<dbReference type="Pfam" id="PF00593">
    <property type="entry name" value="TonB_dep_Rec_b-barrel"/>
    <property type="match status" value="1"/>
</dbReference>
<evidence type="ECO:0000256" key="3">
    <source>
        <dbReference type="ARBA" id="ARBA00022448"/>
    </source>
</evidence>
<evidence type="ECO:0000256" key="12">
    <source>
        <dbReference type="ARBA" id="ARBA00023170"/>
    </source>
</evidence>
<keyword evidence="3 14" id="KW-0813">Transport</keyword>
<keyword evidence="7" id="KW-0732">Signal</keyword>
<dbReference type="AlphaFoldDB" id="A0A4Q9R911"/>
<evidence type="ECO:0000256" key="8">
    <source>
        <dbReference type="ARBA" id="ARBA00023004"/>
    </source>
</evidence>
<dbReference type="SMART" id="SM00965">
    <property type="entry name" value="STN"/>
    <property type="match status" value="1"/>
</dbReference>
<dbReference type="FunFam" id="2.170.130.10:FF:000010">
    <property type="entry name" value="Ferripyoverdine receptor"/>
    <property type="match status" value="1"/>
</dbReference>
<dbReference type="EMBL" id="QJUP01000012">
    <property type="protein sequence ID" value="TBU96580.1"/>
    <property type="molecule type" value="Genomic_DNA"/>
</dbReference>
<evidence type="ECO:0000313" key="18">
    <source>
        <dbReference type="Proteomes" id="UP000292639"/>
    </source>
</evidence>
<dbReference type="Gene3D" id="3.55.50.30">
    <property type="match status" value="1"/>
</dbReference>
<dbReference type="GO" id="GO:0015891">
    <property type="term" value="P:siderophore transport"/>
    <property type="evidence" value="ECO:0007669"/>
    <property type="project" value="InterPro"/>
</dbReference>
<dbReference type="Proteomes" id="UP000292639">
    <property type="component" value="Unassembled WGS sequence"/>
</dbReference>
<keyword evidence="8" id="KW-0408">Iron</keyword>
<keyword evidence="11 14" id="KW-0472">Membrane</keyword>
<dbReference type="InterPro" id="IPR036942">
    <property type="entry name" value="Beta-barrel_TonB_sf"/>
</dbReference>
<evidence type="ECO:0000256" key="11">
    <source>
        <dbReference type="ARBA" id="ARBA00023136"/>
    </source>
</evidence>
<dbReference type="SUPFAM" id="SSF56935">
    <property type="entry name" value="Porins"/>
    <property type="match status" value="1"/>
</dbReference>
<dbReference type="InterPro" id="IPR012910">
    <property type="entry name" value="Plug_dom"/>
</dbReference>
<comment type="caution">
    <text evidence="17">The sequence shown here is derived from an EMBL/GenBank/DDBJ whole genome shotgun (WGS) entry which is preliminary data.</text>
</comment>
<dbReference type="Pfam" id="PF07660">
    <property type="entry name" value="STN"/>
    <property type="match status" value="1"/>
</dbReference>
<organism evidence="17 18">
    <name type="scientific">Stutzerimonas kirkiae</name>
    <dbReference type="NCBI Taxonomy" id="2211392"/>
    <lineage>
        <taxon>Bacteria</taxon>
        <taxon>Pseudomonadati</taxon>
        <taxon>Pseudomonadota</taxon>
        <taxon>Gammaproteobacteria</taxon>
        <taxon>Pseudomonadales</taxon>
        <taxon>Pseudomonadaceae</taxon>
        <taxon>Stutzerimonas</taxon>
    </lineage>
</organism>
<dbReference type="InterPro" id="IPR000531">
    <property type="entry name" value="Beta-barrel_TonB"/>
</dbReference>
<dbReference type="PROSITE" id="PS52016">
    <property type="entry name" value="TONB_DEPENDENT_REC_3"/>
    <property type="match status" value="1"/>
</dbReference>
<evidence type="ECO:0000256" key="9">
    <source>
        <dbReference type="ARBA" id="ARBA00023065"/>
    </source>
</evidence>
<dbReference type="Gene3D" id="2.170.130.10">
    <property type="entry name" value="TonB-dependent receptor, plug domain"/>
    <property type="match status" value="1"/>
</dbReference>
<keyword evidence="10 15" id="KW-0798">TonB box</keyword>
<comment type="similarity">
    <text evidence="2 14 15">Belongs to the TonB-dependent receptor family.</text>
</comment>